<dbReference type="VEuPathDB" id="GiardiaDB:GL50803_0029774"/>
<dbReference type="AlphaFoldDB" id="V6TJT7"/>
<dbReference type="VEuPathDB" id="GiardiaDB:DHA2_152981"/>
<organism evidence="1 2">
    <name type="scientific">Giardia intestinalis</name>
    <name type="common">Giardia lamblia</name>
    <dbReference type="NCBI Taxonomy" id="5741"/>
    <lineage>
        <taxon>Eukaryota</taxon>
        <taxon>Metamonada</taxon>
        <taxon>Diplomonadida</taxon>
        <taxon>Hexamitidae</taxon>
        <taxon>Giardiinae</taxon>
        <taxon>Giardia</taxon>
    </lineage>
</organism>
<comment type="caution">
    <text evidence="1">The sequence shown here is derived from an EMBL/GenBank/DDBJ whole genome shotgun (WGS) entry which is preliminary data.</text>
</comment>
<dbReference type="EMBL" id="AHGT01000031">
    <property type="protein sequence ID" value="ESU37190.1"/>
    <property type="molecule type" value="Genomic_DNA"/>
</dbReference>
<feature type="non-terminal residue" evidence="1">
    <location>
        <position position="1"/>
    </location>
</feature>
<evidence type="ECO:0000313" key="1">
    <source>
        <dbReference type="EMBL" id="ESU37190.1"/>
    </source>
</evidence>
<dbReference type="Proteomes" id="UP000018320">
    <property type="component" value="Unassembled WGS sequence"/>
</dbReference>
<evidence type="ECO:0000313" key="2">
    <source>
        <dbReference type="Proteomes" id="UP000018320"/>
    </source>
</evidence>
<dbReference type="SUPFAM" id="SSF56235">
    <property type="entry name" value="N-terminal nucleophile aminohydrolases (Ntn hydrolases)"/>
    <property type="match status" value="1"/>
</dbReference>
<reference evidence="1 2" key="2">
    <citation type="journal article" date="2013" name="Genome Biol. Evol.">
        <title>Genome sequencing of Giardia lamblia genotypes A2 and B isolates (DH and GS) and comparative analysis with the genomes of genotypes A1 and E (WB and Pig).</title>
        <authorList>
            <person name="Adam R.D."/>
            <person name="Dahlstrom E.W."/>
            <person name="Martens C.A."/>
            <person name="Bruno D.P."/>
            <person name="Barbian K.D."/>
            <person name="Ricklefs S.M."/>
            <person name="Hernandez M.M."/>
            <person name="Narla N.P."/>
            <person name="Patel R.B."/>
            <person name="Porcella S.F."/>
            <person name="Nash T.E."/>
        </authorList>
    </citation>
    <scope>NUCLEOTIDE SEQUENCE [LARGE SCALE GENOMIC DNA]</scope>
    <source>
        <strain evidence="1 2">DH</strain>
    </source>
</reference>
<proteinExistence type="predicted"/>
<dbReference type="VEuPathDB" id="GiardiaDB:QR46_4558"/>
<reference evidence="2" key="1">
    <citation type="submission" date="2012-02" db="EMBL/GenBank/DDBJ databases">
        <title>Genome sequencing of Giardia lamblia Genotypes A2 and B isolates (DH and GS) and comparative analysis with the genomes of Genotypes A1 and E (WB and Pig).</title>
        <authorList>
            <person name="Adam R."/>
            <person name="Dahlstrom E."/>
            <person name="Martens C."/>
            <person name="Bruno D."/>
            <person name="Barbian K."/>
            <person name="Porcella S.F."/>
            <person name="Nash T."/>
        </authorList>
    </citation>
    <scope>NUCLEOTIDE SEQUENCE</scope>
    <source>
        <strain evidence="2">DH</strain>
    </source>
</reference>
<dbReference type="InterPro" id="IPR029055">
    <property type="entry name" value="Ntn_hydrolases_N"/>
</dbReference>
<protein>
    <submittedName>
        <fullName evidence="1">Uncharacterized protein</fullName>
    </submittedName>
</protein>
<dbReference type="VEuPathDB" id="GiardiaDB:GL50581_1074"/>
<gene>
    <name evidence="1" type="ORF">DHA2_152981</name>
</gene>
<accession>V6TJT7</accession>
<sequence>VVLFFEAATGFLRYDLGADAMRHRTEAYGCTRLADSLPALPRVLFVHTGARSARPDNQRILFDLLGDLSARFHGRRTGSQSDLVQDTCELAATLEESGLVGAGQGDENHVCLGLCDIHAGTTQYAALLVTSVRAPSRAIPLLMKDQDVSPVLVGSEADKYCQALGFTTEHVSTTGLAKTVSSNLTDTIGLIAFDPAAGLLLGLTSSTRPGTANRGRVPPSCLPCVGLKIQSDSCHLCGLCTGFTDSLLLGYASVEDMLRQIPFSSGLQSNIPPSPLPAINPHVDFFGLAVGPLSGTRFSSQLFTSCALGGEAFIYSWGSAADATILSIVP</sequence>
<name>V6TJT7_GIAIN</name>